<feature type="chain" id="PRO_5045919246" evidence="1">
    <location>
        <begin position="24"/>
        <end position="423"/>
    </location>
</feature>
<comment type="caution">
    <text evidence="2">The sequence shown here is derived from an EMBL/GenBank/DDBJ whole genome shotgun (WGS) entry which is preliminary data.</text>
</comment>
<reference evidence="2" key="1">
    <citation type="submission" date="2023-07" db="EMBL/GenBank/DDBJ databases">
        <title>Two novel species in the genus Flavivirga.</title>
        <authorList>
            <person name="Kwon K."/>
        </authorList>
    </citation>
    <scope>NUCLEOTIDE SEQUENCE</scope>
    <source>
        <strain evidence="2">KCTC 52353</strain>
    </source>
</reference>
<proteinExistence type="predicted"/>
<evidence type="ECO:0000313" key="3">
    <source>
        <dbReference type="Proteomes" id="UP001176883"/>
    </source>
</evidence>
<dbReference type="InterPro" id="IPR025401">
    <property type="entry name" value="DUF4374"/>
</dbReference>
<evidence type="ECO:0000313" key="2">
    <source>
        <dbReference type="EMBL" id="MDO5970711.1"/>
    </source>
</evidence>
<dbReference type="Proteomes" id="UP001176883">
    <property type="component" value="Unassembled WGS sequence"/>
</dbReference>
<name>A0ABT8WC69_9FLAO</name>
<keyword evidence="1" id="KW-0732">Signal</keyword>
<organism evidence="2 3">
    <name type="scientific">Flavivirga aquimarina</name>
    <dbReference type="NCBI Taxonomy" id="2027862"/>
    <lineage>
        <taxon>Bacteria</taxon>
        <taxon>Pseudomonadati</taxon>
        <taxon>Bacteroidota</taxon>
        <taxon>Flavobacteriia</taxon>
        <taxon>Flavobacteriales</taxon>
        <taxon>Flavobacteriaceae</taxon>
        <taxon>Flavivirga</taxon>
    </lineage>
</organism>
<protein>
    <submittedName>
        <fullName evidence="2">DUF4374 domain-containing protein</fullName>
    </submittedName>
</protein>
<dbReference type="EMBL" id="JAUOEK010000129">
    <property type="protein sequence ID" value="MDO5970711.1"/>
    <property type="molecule type" value="Genomic_DNA"/>
</dbReference>
<feature type="signal peptide" evidence="1">
    <location>
        <begin position="1"/>
        <end position="23"/>
    </location>
</feature>
<sequence length="423" mass="46135">MKANFLLLTTLIGIIFLSSCSSDDNPTTPPIINEGASKLVMQLYLNQSSPSQSYIISKDNIEDLMTGEISADQQGIEEPEGYRFGVPVGNKALFSFGYASSTLNAISYINNEGIIDTDDKPFLYDRVFQRFTVSEDGSTLLAMEVPAGAGYEQRQISFVDTEDVRVTKKVKTDVYKSEEEGLVALPTGLLIRGDKLFVPYQVHDVGGQWQTLRPNSALMAVYSYPDVEENPIKIIEDDRTCNIGVNASTSTLIKTEEDDIYSLSCGAVGAGFNTEAVTKPSGILRIKNGETDFDESYFFNIEEKTGGKIFGLSYLGNNMAIASIINNPEVGEAWSAYNTIYNQTLVIIDLVAQTVSNIDGIPLFKSGYFPTGVFVEDGKAYPTIVAENEVAIYQIDIATGTATKGAIVKGKDLSGLTRLDLEQ</sequence>
<dbReference type="PROSITE" id="PS51257">
    <property type="entry name" value="PROKAR_LIPOPROTEIN"/>
    <property type="match status" value="1"/>
</dbReference>
<evidence type="ECO:0000256" key="1">
    <source>
        <dbReference type="SAM" id="SignalP"/>
    </source>
</evidence>
<dbReference type="Pfam" id="PF14298">
    <property type="entry name" value="DUF4374"/>
    <property type="match status" value="1"/>
</dbReference>
<keyword evidence="3" id="KW-1185">Reference proteome</keyword>
<dbReference type="RefSeq" id="WP_303278406.1">
    <property type="nucleotide sequence ID" value="NZ_JAUOEK010000129.1"/>
</dbReference>
<accession>A0ABT8WC69</accession>
<gene>
    <name evidence="2" type="ORF">Q4Q35_12910</name>
</gene>